<evidence type="ECO:0000259" key="1">
    <source>
        <dbReference type="Pfam" id="PF12680"/>
    </source>
</evidence>
<evidence type="ECO:0000313" key="3">
    <source>
        <dbReference type="Proteomes" id="UP000013085"/>
    </source>
</evidence>
<dbReference type="SUPFAM" id="SSF54427">
    <property type="entry name" value="NTF2-like"/>
    <property type="match status" value="1"/>
</dbReference>
<sequence>MNEREKIIQLWFEMWLTKQDLGIDNIFTEDVIYTESWSPQYNNRQIVKHWFQEWNTRGKVVVWEIKQFFHKENTTIVEWYFKNEMNNGNIEEFDGISLVEWTKDDKIKSLKEFGCNLNNYNPYEHSDQSEFVERFPELSLFYRLFSPLNSEMICIFPYFCPYAESAREIRGIFVALHINNWFSEPILI</sequence>
<dbReference type="Pfam" id="PF12680">
    <property type="entry name" value="SnoaL_2"/>
    <property type="match status" value="1"/>
</dbReference>
<name>A0A0E2H539_9FIRM</name>
<dbReference type="HOGENOM" id="CLU_123773_0_0_9"/>
<dbReference type="InterPro" id="IPR037401">
    <property type="entry name" value="SnoaL-like"/>
</dbReference>
<evidence type="ECO:0000313" key="2">
    <source>
        <dbReference type="EMBL" id="ENZ09260.1"/>
    </source>
</evidence>
<gene>
    <name evidence="2" type="ORF">HMPREF1090_04558</name>
</gene>
<organism evidence="2 3">
    <name type="scientific">[Clostridium] clostridioforme 90A8</name>
    <dbReference type="NCBI Taxonomy" id="999408"/>
    <lineage>
        <taxon>Bacteria</taxon>
        <taxon>Bacillati</taxon>
        <taxon>Bacillota</taxon>
        <taxon>Clostridia</taxon>
        <taxon>Lachnospirales</taxon>
        <taxon>Lachnospiraceae</taxon>
        <taxon>Enterocloster</taxon>
    </lineage>
</organism>
<dbReference type="PATRIC" id="fig|999408.3.peg.4901"/>
<dbReference type="Proteomes" id="UP000013085">
    <property type="component" value="Unassembled WGS sequence"/>
</dbReference>
<protein>
    <recommendedName>
        <fullName evidence="1">SnoaL-like domain-containing protein</fullName>
    </recommendedName>
</protein>
<comment type="caution">
    <text evidence="2">The sequence shown here is derived from an EMBL/GenBank/DDBJ whole genome shotgun (WGS) entry which is preliminary data.</text>
</comment>
<dbReference type="Gene3D" id="3.10.450.50">
    <property type="match status" value="1"/>
</dbReference>
<dbReference type="InterPro" id="IPR032710">
    <property type="entry name" value="NTF2-like_dom_sf"/>
</dbReference>
<dbReference type="EMBL" id="AGYR01000054">
    <property type="protein sequence ID" value="ENZ09260.1"/>
    <property type="molecule type" value="Genomic_DNA"/>
</dbReference>
<reference evidence="2 3" key="1">
    <citation type="submission" date="2013-01" db="EMBL/GenBank/DDBJ databases">
        <title>The Genome Sequence of Clostridium clostridioforme 90A8.</title>
        <authorList>
            <consortium name="The Broad Institute Genome Sequencing Platform"/>
            <person name="Earl A."/>
            <person name="Ward D."/>
            <person name="Feldgarden M."/>
            <person name="Gevers D."/>
            <person name="Courvalin P."/>
            <person name="Lambert T."/>
            <person name="Walker B."/>
            <person name="Young S.K."/>
            <person name="Zeng Q."/>
            <person name="Gargeya S."/>
            <person name="Fitzgerald M."/>
            <person name="Haas B."/>
            <person name="Abouelleil A."/>
            <person name="Alvarado L."/>
            <person name="Arachchi H.M."/>
            <person name="Berlin A.M."/>
            <person name="Chapman S.B."/>
            <person name="Dewar J."/>
            <person name="Goldberg J."/>
            <person name="Griggs A."/>
            <person name="Gujja S."/>
            <person name="Hansen M."/>
            <person name="Howarth C."/>
            <person name="Imamovic A."/>
            <person name="Larimer J."/>
            <person name="McCowan C."/>
            <person name="Murphy C."/>
            <person name="Neiman D."/>
            <person name="Pearson M."/>
            <person name="Priest M."/>
            <person name="Roberts A."/>
            <person name="Saif S."/>
            <person name="Shea T."/>
            <person name="Sisk P."/>
            <person name="Sykes S."/>
            <person name="Wortman J."/>
            <person name="Nusbaum C."/>
            <person name="Birren B."/>
        </authorList>
    </citation>
    <scope>NUCLEOTIDE SEQUENCE [LARGE SCALE GENOMIC DNA]</scope>
    <source>
        <strain evidence="2 3">90A8</strain>
    </source>
</reference>
<dbReference type="AlphaFoldDB" id="A0A0E2H539"/>
<feature type="domain" description="SnoaL-like" evidence="1">
    <location>
        <begin position="10"/>
        <end position="108"/>
    </location>
</feature>
<accession>A0A0E2H539</accession>
<proteinExistence type="predicted"/>